<evidence type="ECO:0000313" key="2">
    <source>
        <dbReference type="Proteomes" id="UP000076722"/>
    </source>
</evidence>
<evidence type="ECO:0000313" key="1">
    <source>
        <dbReference type="EMBL" id="KZS88734.1"/>
    </source>
</evidence>
<sequence length="187" mass="20864">MAVLIRPRLPGYRVPDDNFFHRYRNETITWPAFPFATSVHGDDHPSANEWFSSASHASQERRFEYHLGLIFLVFSLHISSVLPCKSGALSECALANNDVLVLPVPQSPRASLSTASARGISKTEHMCYAGASDLLRTQPTFAKLCHRDVCFDDHLTNSCFTLDSREIQRQRFGSRGLLLTSGIPTTP</sequence>
<organism evidence="1 2">
    <name type="scientific">Sistotremastrum niveocremeum HHB9708</name>
    <dbReference type="NCBI Taxonomy" id="1314777"/>
    <lineage>
        <taxon>Eukaryota</taxon>
        <taxon>Fungi</taxon>
        <taxon>Dikarya</taxon>
        <taxon>Basidiomycota</taxon>
        <taxon>Agaricomycotina</taxon>
        <taxon>Agaricomycetes</taxon>
        <taxon>Sistotremastrales</taxon>
        <taxon>Sistotremastraceae</taxon>
        <taxon>Sertulicium</taxon>
        <taxon>Sertulicium niveocremeum</taxon>
    </lineage>
</organism>
<protein>
    <submittedName>
        <fullName evidence="1">Uncharacterized protein</fullName>
    </submittedName>
</protein>
<dbReference type="Proteomes" id="UP000076722">
    <property type="component" value="Unassembled WGS sequence"/>
</dbReference>
<dbReference type="AlphaFoldDB" id="A0A164PHI9"/>
<reference evidence="1 2" key="1">
    <citation type="journal article" date="2016" name="Mol. Biol. Evol.">
        <title>Comparative Genomics of Early-Diverging Mushroom-Forming Fungi Provides Insights into the Origins of Lignocellulose Decay Capabilities.</title>
        <authorList>
            <person name="Nagy L.G."/>
            <person name="Riley R."/>
            <person name="Tritt A."/>
            <person name="Adam C."/>
            <person name="Daum C."/>
            <person name="Floudas D."/>
            <person name="Sun H."/>
            <person name="Yadav J.S."/>
            <person name="Pangilinan J."/>
            <person name="Larsson K.H."/>
            <person name="Matsuura K."/>
            <person name="Barry K."/>
            <person name="Labutti K."/>
            <person name="Kuo R."/>
            <person name="Ohm R.A."/>
            <person name="Bhattacharya S.S."/>
            <person name="Shirouzu T."/>
            <person name="Yoshinaga Y."/>
            <person name="Martin F.M."/>
            <person name="Grigoriev I.V."/>
            <person name="Hibbett D.S."/>
        </authorList>
    </citation>
    <scope>NUCLEOTIDE SEQUENCE [LARGE SCALE GENOMIC DNA]</scope>
    <source>
        <strain evidence="1 2">HHB9708</strain>
    </source>
</reference>
<name>A0A164PHI9_9AGAM</name>
<proteinExistence type="predicted"/>
<accession>A0A164PHI9</accession>
<dbReference type="EMBL" id="KV419434">
    <property type="protein sequence ID" value="KZS88734.1"/>
    <property type="molecule type" value="Genomic_DNA"/>
</dbReference>
<gene>
    <name evidence="1" type="ORF">SISNIDRAFT_256523</name>
</gene>
<keyword evidence="2" id="KW-1185">Reference proteome</keyword>